<organism evidence="5">
    <name type="scientific">Cucumis melo</name>
    <name type="common">Muskmelon</name>
    <dbReference type="NCBI Taxonomy" id="3656"/>
    <lineage>
        <taxon>Eukaryota</taxon>
        <taxon>Viridiplantae</taxon>
        <taxon>Streptophyta</taxon>
        <taxon>Embryophyta</taxon>
        <taxon>Tracheophyta</taxon>
        <taxon>Spermatophyta</taxon>
        <taxon>Magnoliopsida</taxon>
        <taxon>eudicotyledons</taxon>
        <taxon>Gunneridae</taxon>
        <taxon>Pentapetalae</taxon>
        <taxon>rosids</taxon>
        <taxon>fabids</taxon>
        <taxon>Cucurbitales</taxon>
        <taxon>Cucurbitaceae</taxon>
        <taxon>Benincaseae</taxon>
        <taxon>Cucumis</taxon>
    </lineage>
</organism>
<dbReference type="InterPro" id="IPR005304">
    <property type="entry name" value="Rbsml_bgen_MeTrfase_EMG1/NEP1"/>
</dbReference>
<evidence type="ECO:0000256" key="4">
    <source>
        <dbReference type="ARBA" id="ARBA00022884"/>
    </source>
</evidence>
<evidence type="ECO:0000256" key="2">
    <source>
        <dbReference type="ARBA" id="ARBA00022517"/>
    </source>
</evidence>
<dbReference type="PANTHER" id="PTHR12636:SF13">
    <property type="entry name" value="RIBOSOMAL RNA SMALL SUBUNIT METHYLTRANSFERASE NEP1-LIKE"/>
    <property type="match status" value="1"/>
</dbReference>
<dbReference type="Gramene" id="MELO3C020061.2.1">
    <property type="protein sequence ID" value="MELO3C020061.2.1"/>
    <property type="gene ID" value="MELO3C020061.2"/>
</dbReference>
<dbReference type="SUPFAM" id="SSF75217">
    <property type="entry name" value="alpha/beta knot"/>
    <property type="match status" value="1"/>
</dbReference>
<dbReference type="Gene3D" id="3.40.1280.10">
    <property type="match status" value="1"/>
</dbReference>
<evidence type="ECO:0008006" key="6">
    <source>
        <dbReference type="Google" id="ProtNLM"/>
    </source>
</evidence>
<dbReference type="InterPro" id="IPR029026">
    <property type="entry name" value="tRNA_m1G_MTases_N"/>
</dbReference>
<keyword evidence="4" id="KW-0694">RNA-binding</keyword>
<comment type="similarity">
    <text evidence="1">Belongs to the class IV-like SAM-binding methyltransferase superfamily. RNA methyltransferase NEP1 family.</text>
</comment>
<dbReference type="GO" id="GO:0032040">
    <property type="term" value="C:small-subunit processome"/>
    <property type="evidence" value="ECO:0007669"/>
    <property type="project" value="TreeGrafter"/>
</dbReference>
<dbReference type="CDD" id="cd18088">
    <property type="entry name" value="Nep1-like"/>
    <property type="match status" value="1"/>
</dbReference>
<name>A0A9I9DKU7_CUCME</name>
<evidence type="ECO:0000256" key="3">
    <source>
        <dbReference type="ARBA" id="ARBA00022730"/>
    </source>
</evidence>
<dbReference type="GO" id="GO:0019843">
    <property type="term" value="F:rRNA binding"/>
    <property type="evidence" value="ECO:0007669"/>
    <property type="project" value="UniProtKB-KW"/>
</dbReference>
<keyword evidence="3" id="KW-0699">rRNA-binding</keyword>
<sequence length="336" mass="37583">PPSPVLSDPSITAPTAAAAAATTWCLPYSFPRPFAASTATAAPVGLPSLLTCSAATTADFYFGGNPHCGFKWACEFRKRRNSKSFSSKLARRKQESVENLDELKNVEDVGTTSSLLDMMNEKPQESRVIFVLDNAPLHKGLVGKKWKILDSWRDHQFLLKHKKNLKDFCPENVRQPLLDIFDSRVNKAGKVGAVYVKIDDGVLFEIKPHARIPRTYNRFCGLILDLLKKRCIRAEDTNEVLFRILNEPLSQHLPSNSRIIGVSNGLEKLVDIQNYVSTCDDKNFVFVVSATDHKKINICADDMISVSHYPLVSMSCVGMICEALEHKWIVEPLLHN</sequence>
<protein>
    <recommendedName>
        <fullName evidence="6">Ribosomal RNA small subunit methyltransferase NEP1</fullName>
    </recommendedName>
</protein>
<evidence type="ECO:0000313" key="5">
    <source>
        <dbReference type="EnsemblPlants" id="MELO3C020061.2.1"/>
    </source>
</evidence>
<accession>A0A9I9DKU7</accession>
<dbReference type="AlphaFoldDB" id="A0A9I9DKU7"/>
<dbReference type="EnsemblPlants" id="MELO3C020061.2.1">
    <property type="protein sequence ID" value="MELO3C020061.2.1"/>
    <property type="gene ID" value="MELO3C020061.2"/>
</dbReference>
<dbReference type="PANTHER" id="PTHR12636">
    <property type="entry name" value="NEP1/MRA1"/>
    <property type="match status" value="1"/>
</dbReference>
<proteinExistence type="inferred from homology"/>
<dbReference type="Pfam" id="PF03587">
    <property type="entry name" value="EMG1"/>
    <property type="match status" value="1"/>
</dbReference>
<keyword evidence="2" id="KW-0690">Ribosome biogenesis</keyword>
<evidence type="ECO:0000256" key="1">
    <source>
        <dbReference type="ARBA" id="ARBA00008115"/>
    </source>
</evidence>
<reference evidence="5" key="1">
    <citation type="submission" date="2023-03" db="UniProtKB">
        <authorList>
            <consortium name="EnsemblPlants"/>
        </authorList>
    </citation>
    <scope>IDENTIFICATION</scope>
</reference>
<dbReference type="GO" id="GO:0070037">
    <property type="term" value="F:rRNA (pseudouridine) methyltransferase activity"/>
    <property type="evidence" value="ECO:0007669"/>
    <property type="project" value="InterPro"/>
</dbReference>
<dbReference type="InterPro" id="IPR029028">
    <property type="entry name" value="Alpha/beta_knot_MTases"/>
</dbReference>
<dbReference type="GO" id="GO:0070475">
    <property type="term" value="P:rRNA base methylation"/>
    <property type="evidence" value="ECO:0007669"/>
    <property type="project" value="InterPro"/>
</dbReference>